<keyword evidence="4" id="KW-0998">Cell outer membrane</keyword>
<feature type="signal peptide" evidence="6">
    <location>
        <begin position="1"/>
        <end position="21"/>
    </location>
</feature>
<dbReference type="GO" id="GO:0009279">
    <property type="term" value="C:cell outer membrane"/>
    <property type="evidence" value="ECO:0007669"/>
    <property type="project" value="UniProtKB-SubCell"/>
</dbReference>
<dbReference type="RefSeq" id="WP_026016321.1">
    <property type="nucleotide sequence ID" value="NZ_CP044331.1"/>
</dbReference>
<keyword evidence="2 6" id="KW-0732">Signal</keyword>
<name>A0A6B8M7E5_9HYPH</name>
<dbReference type="InterPro" id="IPR011250">
    <property type="entry name" value="OMP/PagP_B-barrel"/>
</dbReference>
<dbReference type="InterPro" id="IPR027385">
    <property type="entry name" value="Beta-barrel_OMP"/>
</dbReference>
<comment type="subcellular location">
    <subcellularLocation>
        <location evidence="1">Cell outer membrane</location>
    </subcellularLocation>
</comment>
<feature type="chain" id="PRO_5025386123" evidence="6">
    <location>
        <begin position="22"/>
        <end position="249"/>
    </location>
</feature>
<protein>
    <submittedName>
        <fullName evidence="8">Porin family protein</fullName>
    </submittedName>
</protein>
<dbReference type="PANTHER" id="PTHR34001:SF3">
    <property type="entry name" value="BLL7405 PROTEIN"/>
    <property type="match status" value="1"/>
</dbReference>
<dbReference type="SUPFAM" id="SSF56925">
    <property type="entry name" value="OMPA-like"/>
    <property type="match status" value="1"/>
</dbReference>
<dbReference type="Pfam" id="PF13505">
    <property type="entry name" value="OMP_b-brl"/>
    <property type="match status" value="1"/>
</dbReference>
<dbReference type="PANTHER" id="PTHR34001">
    <property type="entry name" value="BLL7405 PROTEIN"/>
    <property type="match status" value="1"/>
</dbReference>
<evidence type="ECO:0000256" key="5">
    <source>
        <dbReference type="ARBA" id="ARBA00038306"/>
    </source>
</evidence>
<reference evidence="8 9" key="1">
    <citation type="submission" date="2019-09" db="EMBL/GenBank/DDBJ databases">
        <title>Isolation and complete genome sequencing of Methylocystis species.</title>
        <authorList>
            <person name="Rumah B.L."/>
            <person name="Stead C.E."/>
            <person name="Stevens B.C."/>
            <person name="Minton N.P."/>
            <person name="Grosse-Honebrink A."/>
            <person name="Zhang Y."/>
        </authorList>
    </citation>
    <scope>NUCLEOTIDE SEQUENCE [LARGE SCALE GENOMIC DNA]</scope>
    <source>
        <strain evidence="8 9">BRCS2</strain>
    </source>
</reference>
<accession>A0A6B8M7E5</accession>
<proteinExistence type="inferred from homology"/>
<evidence type="ECO:0000259" key="7">
    <source>
        <dbReference type="Pfam" id="PF13505"/>
    </source>
</evidence>
<comment type="similarity">
    <text evidence="5">Belongs to the Omp25/RopB family.</text>
</comment>
<evidence type="ECO:0000256" key="3">
    <source>
        <dbReference type="ARBA" id="ARBA00023136"/>
    </source>
</evidence>
<dbReference type="Proteomes" id="UP000422569">
    <property type="component" value="Chromosome"/>
</dbReference>
<dbReference type="AlphaFoldDB" id="A0A6B8M7E5"/>
<evidence type="ECO:0000256" key="4">
    <source>
        <dbReference type="ARBA" id="ARBA00023237"/>
    </source>
</evidence>
<feature type="domain" description="Outer membrane protein beta-barrel" evidence="7">
    <location>
        <begin position="10"/>
        <end position="236"/>
    </location>
</feature>
<sequence length="249" mass="26998">MIRHSFCTAAAVLVLAGAAHAADLPSKKGAIAPPPVAEFSWKGFYVGGHVGYAWVHDDSYNILYFPTQIIGAVAPSGFSSGGAIGGLHVGYNWAWKQLILGLEGDVDVTSLEGTVASRPGTTFFSSTSRSPVQGSIRGRLGYAFDRILVYATGGGIFGGILTTYHAWPIGDSFSRTRQSWTVGGGLEYAFNNNWSARVEYRYADFGKYYDGPIKAPLYQQTHHWEENQVKVGFSWKYSPAPPAVVLAKY</sequence>
<dbReference type="Gene3D" id="2.40.160.20">
    <property type="match status" value="1"/>
</dbReference>
<evidence type="ECO:0000313" key="9">
    <source>
        <dbReference type="Proteomes" id="UP000422569"/>
    </source>
</evidence>
<dbReference type="EMBL" id="CP044331">
    <property type="protein sequence ID" value="QGM97569.1"/>
    <property type="molecule type" value="Genomic_DNA"/>
</dbReference>
<dbReference type="InterPro" id="IPR051692">
    <property type="entry name" value="OMP-like"/>
</dbReference>
<evidence type="ECO:0000256" key="6">
    <source>
        <dbReference type="SAM" id="SignalP"/>
    </source>
</evidence>
<gene>
    <name evidence="8" type="ORF">F7D14_08920</name>
</gene>
<evidence type="ECO:0000256" key="2">
    <source>
        <dbReference type="ARBA" id="ARBA00022729"/>
    </source>
</evidence>
<keyword evidence="3" id="KW-0472">Membrane</keyword>
<keyword evidence="9" id="KW-1185">Reference proteome</keyword>
<evidence type="ECO:0000256" key="1">
    <source>
        <dbReference type="ARBA" id="ARBA00004442"/>
    </source>
</evidence>
<organism evidence="8 9">
    <name type="scientific">Methylocystis parvus</name>
    <dbReference type="NCBI Taxonomy" id="134"/>
    <lineage>
        <taxon>Bacteria</taxon>
        <taxon>Pseudomonadati</taxon>
        <taxon>Pseudomonadota</taxon>
        <taxon>Alphaproteobacteria</taxon>
        <taxon>Hyphomicrobiales</taxon>
        <taxon>Methylocystaceae</taxon>
        <taxon>Methylocystis</taxon>
    </lineage>
</organism>
<evidence type="ECO:0000313" key="8">
    <source>
        <dbReference type="EMBL" id="QGM97569.1"/>
    </source>
</evidence>
<dbReference type="KEGG" id="mpar:F7D14_08920"/>